<evidence type="ECO:0000256" key="9">
    <source>
        <dbReference type="ARBA" id="ARBA00023204"/>
    </source>
</evidence>
<dbReference type="GO" id="GO:0006285">
    <property type="term" value="P:base-excision repair, AP site formation"/>
    <property type="evidence" value="ECO:0007669"/>
    <property type="project" value="TreeGrafter"/>
</dbReference>
<evidence type="ECO:0000256" key="1">
    <source>
        <dbReference type="ARBA" id="ARBA00008343"/>
    </source>
</evidence>
<proteinExistence type="inferred from homology"/>
<dbReference type="HAMAP" id="MF_00942">
    <property type="entry name" value="Nth"/>
    <property type="match status" value="1"/>
</dbReference>
<dbReference type="AlphaFoldDB" id="A0A1Y6CQT9"/>
<feature type="domain" description="HhH-GPD" evidence="14">
    <location>
        <begin position="68"/>
        <end position="215"/>
    </location>
</feature>
<keyword evidence="7 12" id="KW-0411">Iron-sulfur</keyword>
<evidence type="ECO:0000256" key="7">
    <source>
        <dbReference type="ARBA" id="ARBA00023014"/>
    </source>
</evidence>
<evidence type="ECO:0000256" key="3">
    <source>
        <dbReference type="ARBA" id="ARBA00022723"/>
    </source>
</evidence>
<dbReference type="Gene3D" id="1.10.340.30">
    <property type="entry name" value="Hypothetical protein, domain 2"/>
    <property type="match status" value="1"/>
</dbReference>
<keyword evidence="15" id="KW-0255">Endonuclease</keyword>
<keyword evidence="16" id="KW-1185">Reference proteome</keyword>
<dbReference type="PANTHER" id="PTHR10359:SF18">
    <property type="entry name" value="ENDONUCLEASE III"/>
    <property type="match status" value="1"/>
</dbReference>
<dbReference type="SUPFAM" id="SSF48150">
    <property type="entry name" value="DNA-glycosylase"/>
    <property type="match status" value="1"/>
</dbReference>
<feature type="binding site" evidence="12">
    <location>
        <position position="233"/>
    </location>
    <ligand>
        <name>[4Fe-4S] cluster</name>
        <dbReference type="ChEBI" id="CHEBI:49883"/>
    </ligand>
</feature>
<dbReference type="GO" id="GO:0003677">
    <property type="term" value="F:DNA binding"/>
    <property type="evidence" value="ECO:0007669"/>
    <property type="project" value="UniProtKB-UniRule"/>
</dbReference>
<dbReference type="PANTHER" id="PTHR10359">
    <property type="entry name" value="A/G-SPECIFIC ADENINE GLYCOSYLASE/ENDONUCLEASE III"/>
    <property type="match status" value="1"/>
</dbReference>
<dbReference type="GO" id="GO:0046872">
    <property type="term" value="F:metal ion binding"/>
    <property type="evidence" value="ECO:0007669"/>
    <property type="project" value="UniProtKB-KW"/>
</dbReference>
<dbReference type="CDD" id="cd00056">
    <property type="entry name" value="ENDO3c"/>
    <property type="match status" value="1"/>
</dbReference>
<dbReference type="PROSITE" id="PS01155">
    <property type="entry name" value="ENDONUCLEASE_III_2"/>
    <property type="match status" value="1"/>
</dbReference>
<dbReference type="STRING" id="1513793.SAMN06296036_12692"/>
<evidence type="ECO:0000256" key="2">
    <source>
        <dbReference type="ARBA" id="ARBA00022485"/>
    </source>
</evidence>
<dbReference type="Pfam" id="PF00633">
    <property type="entry name" value="HHH"/>
    <property type="match status" value="1"/>
</dbReference>
<keyword evidence="11 12" id="KW-0326">Glycosidase</keyword>
<dbReference type="InterPro" id="IPR011257">
    <property type="entry name" value="DNA_glycosylase"/>
</dbReference>
<dbReference type="Pfam" id="PF00730">
    <property type="entry name" value="HhH-GPD"/>
    <property type="match status" value="1"/>
</dbReference>
<keyword evidence="3 12" id="KW-0479">Metal-binding</keyword>
<dbReference type="InterPro" id="IPR003651">
    <property type="entry name" value="Endonuclease3_FeS-loop_motif"/>
</dbReference>
<evidence type="ECO:0000259" key="14">
    <source>
        <dbReference type="SMART" id="SM00478"/>
    </source>
</evidence>
<evidence type="ECO:0000256" key="5">
    <source>
        <dbReference type="ARBA" id="ARBA00022801"/>
    </source>
</evidence>
<feature type="binding site" evidence="12">
    <location>
        <position position="224"/>
    </location>
    <ligand>
        <name>[4Fe-4S] cluster</name>
        <dbReference type="ChEBI" id="CHEBI:49883"/>
    </ligand>
</feature>
<evidence type="ECO:0000313" key="16">
    <source>
        <dbReference type="Proteomes" id="UP000192907"/>
    </source>
</evidence>
<name>A0A1Y6CQT9_9BACT</name>
<dbReference type="SMART" id="SM00478">
    <property type="entry name" value="ENDO3c"/>
    <property type="match status" value="1"/>
</dbReference>
<dbReference type="SMART" id="SM00525">
    <property type="entry name" value="FES"/>
    <property type="match status" value="1"/>
</dbReference>
<keyword evidence="8 12" id="KW-0238">DNA-binding</keyword>
<dbReference type="GO" id="GO:0019104">
    <property type="term" value="F:DNA N-glycosylase activity"/>
    <property type="evidence" value="ECO:0007669"/>
    <property type="project" value="UniProtKB-UniRule"/>
</dbReference>
<keyword evidence="9 12" id="KW-0234">DNA repair</keyword>
<comment type="cofactor">
    <cofactor evidence="12">
        <name>[4Fe-4S] cluster</name>
        <dbReference type="ChEBI" id="CHEBI:49883"/>
    </cofactor>
    <text evidence="12">Binds 1 [4Fe-4S] cluster.</text>
</comment>
<dbReference type="EC" id="4.2.99.18" evidence="12"/>
<comment type="function">
    <text evidence="12">DNA repair enzyme that has both DNA N-glycosylase activity and AP-lyase activity. The DNA N-glycosylase activity releases various damaged pyrimidines from DNA by cleaving the N-glycosidic bond, leaving an AP (apurinic/apyrimidinic) site. The AP-lyase activity cleaves the phosphodiester bond 3' to the AP site by a beta-elimination, leaving a 3'-terminal unsaturated sugar and a product with a terminal 5'-phosphate.</text>
</comment>
<dbReference type="GO" id="GO:0051539">
    <property type="term" value="F:4 iron, 4 sulfur cluster binding"/>
    <property type="evidence" value="ECO:0007669"/>
    <property type="project" value="UniProtKB-UniRule"/>
</dbReference>
<comment type="catalytic activity">
    <reaction evidence="12">
        <text>2'-deoxyribonucleotide-(2'-deoxyribose 5'-phosphate)-2'-deoxyribonucleotide-DNA = a 3'-end 2'-deoxyribonucleotide-(2,3-dehydro-2,3-deoxyribose 5'-phosphate)-DNA + a 5'-end 5'-phospho-2'-deoxyribonucleoside-DNA + H(+)</text>
        <dbReference type="Rhea" id="RHEA:66592"/>
        <dbReference type="Rhea" id="RHEA-COMP:13180"/>
        <dbReference type="Rhea" id="RHEA-COMP:16897"/>
        <dbReference type="Rhea" id="RHEA-COMP:17067"/>
        <dbReference type="ChEBI" id="CHEBI:15378"/>
        <dbReference type="ChEBI" id="CHEBI:136412"/>
        <dbReference type="ChEBI" id="CHEBI:157695"/>
        <dbReference type="ChEBI" id="CHEBI:167181"/>
        <dbReference type="EC" id="4.2.99.18"/>
    </reaction>
</comment>
<dbReference type="InterPro" id="IPR004036">
    <property type="entry name" value="Endonuclease-III-like_CS2"/>
</dbReference>
<dbReference type="FunFam" id="1.10.1670.10:FF:000001">
    <property type="entry name" value="Endonuclease III"/>
    <property type="match status" value="1"/>
</dbReference>
<evidence type="ECO:0000256" key="8">
    <source>
        <dbReference type="ARBA" id="ARBA00023125"/>
    </source>
</evidence>
<feature type="region of interest" description="Disordered" evidence="13">
    <location>
        <begin position="1"/>
        <end position="28"/>
    </location>
</feature>
<evidence type="ECO:0000313" key="15">
    <source>
        <dbReference type="EMBL" id="SMF71829.1"/>
    </source>
</evidence>
<dbReference type="Proteomes" id="UP000192907">
    <property type="component" value="Unassembled WGS sequence"/>
</dbReference>
<sequence>MSSLKSPNSRPRKKAVKRDFRPKGRPFSQAKRREIAEKTILRLRDLDPNPKCELFYKTQFQLLVSVVLSAQTTDKMVNRVMEPIYREGFTPETVVSWGQEALLEKIRTIGLAPTKAKNVFRLSQILIDQHKSRVPKTKEELEALPGVGRKTANVILGELFKHPTLAVDTHVYRVTMRLGLHVEANADKCEEQLLKVVNPKYLPAAHHWFILLGRYTCKAIKPNCDACQLTDICPSYPV</sequence>
<evidence type="ECO:0000256" key="13">
    <source>
        <dbReference type="SAM" id="MobiDB-lite"/>
    </source>
</evidence>
<dbReference type="NCBIfam" id="TIGR01083">
    <property type="entry name" value="nth"/>
    <property type="match status" value="1"/>
</dbReference>
<dbReference type="InterPro" id="IPR000445">
    <property type="entry name" value="HhH_motif"/>
</dbReference>
<evidence type="ECO:0000256" key="10">
    <source>
        <dbReference type="ARBA" id="ARBA00023239"/>
    </source>
</evidence>
<dbReference type="InterPro" id="IPR005759">
    <property type="entry name" value="Nth"/>
</dbReference>
<accession>A0A1Y6CQT9</accession>
<reference evidence="16" key="1">
    <citation type="submission" date="2017-04" db="EMBL/GenBank/DDBJ databases">
        <authorList>
            <person name="Varghese N."/>
            <person name="Submissions S."/>
        </authorList>
    </citation>
    <scope>NUCLEOTIDE SEQUENCE [LARGE SCALE GENOMIC DNA]</scope>
    <source>
        <strain evidence="16">RKEM611</strain>
    </source>
</reference>
<dbReference type="OrthoDB" id="9807750at2"/>
<keyword evidence="6 12" id="KW-0408">Iron</keyword>
<dbReference type="InterPro" id="IPR003265">
    <property type="entry name" value="HhH-GPD_domain"/>
</dbReference>
<evidence type="ECO:0000256" key="11">
    <source>
        <dbReference type="ARBA" id="ARBA00023295"/>
    </source>
</evidence>
<keyword evidence="10 12" id="KW-0456">Lyase</keyword>
<keyword evidence="4 12" id="KW-0227">DNA damage</keyword>
<evidence type="ECO:0000256" key="12">
    <source>
        <dbReference type="HAMAP-Rule" id="MF_00942"/>
    </source>
</evidence>
<keyword evidence="5 12" id="KW-0378">Hydrolase</keyword>
<dbReference type="EMBL" id="FWZT01000026">
    <property type="protein sequence ID" value="SMF71829.1"/>
    <property type="molecule type" value="Genomic_DNA"/>
</dbReference>
<dbReference type="GO" id="GO:0140078">
    <property type="term" value="F:class I DNA-(apurinic or apyrimidinic site) endonuclease activity"/>
    <property type="evidence" value="ECO:0007669"/>
    <property type="project" value="UniProtKB-EC"/>
</dbReference>
<keyword evidence="2 12" id="KW-0004">4Fe-4S</keyword>
<dbReference type="Gene3D" id="1.10.1670.10">
    <property type="entry name" value="Helix-hairpin-Helix base-excision DNA repair enzymes (C-terminal)"/>
    <property type="match status" value="1"/>
</dbReference>
<comment type="similarity">
    <text evidence="1 12">Belongs to the Nth/MutY family.</text>
</comment>
<protein>
    <recommendedName>
        <fullName evidence="12">Endonuclease III</fullName>
        <ecNumber evidence="12">4.2.99.18</ecNumber>
    </recommendedName>
    <alternativeName>
        <fullName evidence="12">DNA-(apurinic or apyrimidinic site) lyase</fullName>
    </alternativeName>
</protein>
<organism evidence="15 16">
    <name type="scientific">Pseudobacteriovorax antillogorgiicola</name>
    <dbReference type="NCBI Taxonomy" id="1513793"/>
    <lineage>
        <taxon>Bacteria</taxon>
        <taxon>Pseudomonadati</taxon>
        <taxon>Bdellovibrionota</taxon>
        <taxon>Oligoflexia</taxon>
        <taxon>Oligoflexales</taxon>
        <taxon>Pseudobacteriovoracaceae</taxon>
        <taxon>Pseudobacteriovorax</taxon>
    </lineage>
</organism>
<keyword evidence="15" id="KW-0540">Nuclease</keyword>
<feature type="binding site" evidence="12">
    <location>
        <position position="217"/>
    </location>
    <ligand>
        <name>[4Fe-4S] cluster</name>
        <dbReference type="ChEBI" id="CHEBI:49883"/>
    </ligand>
</feature>
<evidence type="ECO:0000256" key="4">
    <source>
        <dbReference type="ARBA" id="ARBA00022763"/>
    </source>
</evidence>
<dbReference type="InterPro" id="IPR023170">
    <property type="entry name" value="HhH_base_excis_C"/>
</dbReference>
<feature type="binding site" evidence="12">
    <location>
        <position position="227"/>
    </location>
    <ligand>
        <name>[4Fe-4S] cluster</name>
        <dbReference type="ChEBI" id="CHEBI:49883"/>
    </ligand>
</feature>
<evidence type="ECO:0000256" key="6">
    <source>
        <dbReference type="ARBA" id="ARBA00023004"/>
    </source>
</evidence>
<gene>
    <name evidence="12" type="primary">nth</name>
    <name evidence="15" type="ORF">SAMN06296036_12692</name>
</gene>
<dbReference type="FunFam" id="1.10.340.30:FF:000001">
    <property type="entry name" value="Endonuclease III"/>
    <property type="match status" value="1"/>
</dbReference>